<protein>
    <submittedName>
        <fullName evidence="10">Putative ABC transport system permease protein</fullName>
    </submittedName>
</protein>
<dbReference type="RefSeq" id="WP_110940124.1">
    <property type="nucleotide sequence ID" value="NZ_FQZV01000009.1"/>
</dbReference>
<evidence type="ECO:0000256" key="2">
    <source>
        <dbReference type="ARBA" id="ARBA00022475"/>
    </source>
</evidence>
<dbReference type="GO" id="GO:0005886">
    <property type="term" value="C:plasma membrane"/>
    <property type="evidence" value="ECO:0007669"/>
    <property type="project" value="UniProtKB-SubCell"/>
</dbReference>
<dbReference type="GO" id="GO:0022857">
    <property type="term" value="F:transmembrane transporter activity"/>
    <property type="evidence" value="ECO:0007669"/>
    <property type="project" value="TreeGrafter"/>
</dbReference>
<dbReference type="PANTHER" id="PTHR30572">
    <property type="entry name" value="MEMBRANE COMPONENT OF TRANSPORTER-RELATED"/>
    <property type="match status" value="1"/>
</dbReference>
<evidence type="ECO:0000259" key="8">
    <source>
        <dbReference type="Pfam" id="PF02687"/>
    </source>
</evidence>
<name>A0A1M6EWA7_9FIRM</name>
<dbReference type="Proteomes" id="UP000184536">
    <property type="component" value="Unassembled WGS sequence"/>
</dbReference>
<feature type="domain" description="ABC3 transporter permease C-terminal" evidence="8">
    <location>
        <begin position="277"/>
        <end position="388"/>
    </location>
</feature>
<keyword evidence="5 7" id="KW-0472">Membrane</keyword>
<keyword evidence="2" id="KW-1003">Cell membrane</keyword>
<comment type="similarity">
    <text evidence="6">Belongs to the ABC-4 integral membrane protein family.</text>
</comment>
<evidence type="ECO:0000256" key="4">
    <source>
        <dbReference type="ARBA" id="ARBA00022989"/>
    </source>
</evidence>
<dbReference type="Pfam" id="PF02687">
    <property type="entry name" value="FtsX"/>
    <property type="match status" value="1"/>
</dbReference>
<comment type="subcellular location">
    <subcellularLocation>
        <location evidence="1">Cell membrane</location>
        <topology evidence="1">Multi-pass membrane protein</topology>
    </subcellularLocation>
</comment>
<accession>A0A1M6EWA7</accession>
<evidence type="ECO:0000256" key="3">
    <source>
        <dbReference type="ARBA" id="ARBA00022692"/>
    </source>
</evidence>
<feature type="transmembrane region" description="Helical" evidence="7">
    <location>
        <begin position="21"/>
        <end position="42"/>
    </location>
</feature>
<evidence type="ECO:0000313" key="11">
    <source>
        <dbReference type="Proteomes" id="UP000184536"/>
    </source>
</evidence>
<dbReference type="PANTHER" id="PTHR30572:SF4">
    <property type="entry name" value="ABC TRANSPORTER PERMEASE YTRF"/>
    <property type="match status" value="1"/>
</dbReference>
<dbReference type="InterPro" id="IPR025857">
    <property type="entry name" value="MacB_PCD"/>
</dbReference>
<gene>
    <name evidence="10" type="ORF">SAMN02745975_00853</name>
</gene>
<dbReference type="STRING" id="1121919.SAMN02745975_00853"/>
<dbReference type="AlphaFoldDB" id="A0A1M6EWA7"/>
<dbReference type="OrthoDB" id="9770036at2"/>
<organism evidence="10 11">
    <name type="scientific">Geosporobacter subterraneus DSM 17957</name>
    <dbReference type="NCBI Taxonomy" id="1121919"/>
    <lineage>
        <taxon>Bacteria</taxon>
        <taxon>Bacillati</taxon>
        <taxon>Bacillota</taxon>
        <taxon>Clostridia</taxon>
        <taxon>Peptostreptococcales</taxon>
        <taxon>Thermotaleaceae</taxon>
        <taxon>Geosporobacter</taxon>
    </lineage>
</organism>
<keyword evidence="4 7" id="KW-1133">Transmembrane helix</keyword>
<evidence type="ECO:0000256" key="5">
    <source>
        <dbReference type="ARBA" id="ARBA00023136"/>
    </source>
</evidence>
<feature type="transmembrane region" description="Helical" evidence="7">
    <location>
        <begin position="318"/>
        <end position="340"/>
    </location>
</feature>
<evidence type="ECO:0000256" key="6">
    <source>
        <dbReference type="ARBA" id="ARBA00038076"/>
    </source>
</evidence>
<keyword evidence="3 7" id="KW-0812">Transmembrane</keyword>
<sequence length="396" mass="42736">MNLIEIFRAVFMNIQGNKTKVFLTTLGIIVGALTIVLVISIGNGSQASVEEQFRNLNVGTLQIMPAFGGRATERLTSEVAAQIRAEAPSIKNISMILAARADISYSNTSASASLGGVTEDLMFINNLEMAYGTFITEEQNEDAQRVAVIGSDIAQELFGDEIGDVIGERVTILGRRYEITGILKGMGDSSMGGISPDSAVFVPYKVAEKYIVGRLARPTIIALAKDIDHVESAIEEINLVLQEVYRNKSDQFRIIDAGNRLQSAKNSARTMTLMLLAVAVVVLIVGGIGIMNVLFVSVKERTKEIGILKAIGAQKRDILLMFLLEAIMISAVGGVLGILGSMLAMPIMNYFQVRAIPTNFAYLLAFGFSVGIGTFFGYYPASRAAALKPIDALNYE</sequence>
<feature type="domain" description="MacB-like periplasmic core" evidence="9">
    <location>
        <begin position="22"/>
        <end position="238"/>
    </location>
</feature>
<feature type="transmembrane region" description="Helical" evidence="7">
    <location>
        <begin position="273"/>
        <end position="298"/>
    </location>
</feature>
<keyword evidence="11" id="KW-1185">Reference proteome</keyword>
<proteinExistence type="inferred from homology"/>
<dbReference type="Pfam" id="PF12704">
    <property type="entry name" value="MacB_PCD"/>
    <property type="match status" value="1"/>
</dbReference>
<dbReference type="InterPro" id="IPR050250">
    <property type="entry name" value="Macrolide_Exporter_MacB"/>
</dbReference>
<dbReference type="InterPro" id="IPR003838">
    <property type="entry name" value="ABC3_permease_C"/>
</dbReference>
<reference evidence="11" key="1">
    <citation type="submission" date="2016-11" db="EMBL/GenBank/DDBJ databases">
        <authorList>
            <person name="Varghese N."/>
            <person name="Submissions S."/>
        </authorList>
    </citation>
    <scope>NUCLEOTIDE SEQUENCE [LARGE SCALE GENOMIC DNA]</scope>
    <source>
        <strain evidence="11">DSM 17957</strain>
    </source>
</reference>
<dbReference type="EMBL" id="FQZV01000009">
    <property type="protein sequence ID" value="SHI89722.1"/>
    <property type="molecule type" value="Genomic_DNA"/>
</dbReference>
<evidence type="ECO:0000313" key="10">
    <source>
        <dbReference type="EMBL" id="SHI89722.1"/>
    </source>
</evidence>
<evidence type="ECO:0000256" key="1">
    <source>
        <dbReference type="ARBA" id="ARBA00004651"/>
    </source>
</evidence>
<feature type="transmembrane region" description="Helical" evidence="7">
    <location>
        <begin position="360"/>
        <end position="379"/>
    </location>
</feature>
<evidence type="ECO:0000259" key="9">
    <source>
        <dbReference type="Pfam" id="PF12704"/>
    </source>
</evidence>
<evidence type="ECO:0000256" key="7">
    <source>
        <dbReference type="SAM" id="Phobius"/>
    </source>
</evidence>